<feature type="compositionally biased region" description="Polar residues" evidence="7">
    <location>
        <begin position="1668"/>
        <end position="1685"/>
    </location>
</feature>
<comment type="caution">
    <text evidence="11">The sequence shown here is derived from an EMBL/GenBank/DDBJ whole genome shotgun (WGS) entry which is preliminary data.</text>
</comment>
<dbReference type="Proteomes" id="UP001271007">
    <property type="component" value="Unassembled WGS sequence"/>
</dbReference>
<dbReference type="Pfam" id="PF00534">
    <property type="entry name" value="Glycos_transf_1"/>
    <property type="match status" value="1"/>
</dbReference>
<evidence type="ECO:0000256" key="1">
    <source>
        <dbReference type="ARBA" id="ARBA00006122"/>
    </source>
</evidence>
<evidence type="ECO:0000256" key="3">
    <source>
        <dbReference type="ARBA" id="ARBA00022676"/>
    </source>
</evidence>
<feature type="compositionally biased region" description="Polar residues" evidence="7">
    <location>
        <begin position="1838"/>
        <end position="1850"/>
    </location>
</feature>
<feature type="transmembrane region" description="Helical" evidence="8">
    <location>
        <begin position="2194"/>
        <end position="2216"/>
    </location>
</feature>
<sequence>MFSSGCILLFTTFAFLSTAYRYDPAYEDYNLNQNKTAIDPLDYSGEWTGHDYTTSPSNWRFPFYTLFLDRFVNGDPTNDNSNGTAFEHDLNSNQMRHGGDLQGLVDTLDYIKGMGVKVCVALQEIVRTDTDQSQGLYIAGSPFINQPWGYDSYSPLDLSILDPHFGHIAMWRTAIDEIHSRGMYVVLDNTFATMGDLIGFEGYLNTTTPFSLKEHKVQWKSDRHYWDFDYGNTYNKACDYPAFWNETGYPVDKYVTEQMNGCYDSDFDQYGDTEAFGVFPDWRRELSKFASVQDRLREWHPSVREKIENFYCMAIAQLDVDGFRYDKATQSTVEAMGYMNAAMRTCARRYGKENFFLPGEITGGNDFASVFLGRGRQPDQLPENVTQAVSLSNNSADSYFIRDLGYEGLDSGAFHYTTYRSLTRFLGMDGNLEAGYDAPVNWVDQWNTFLLSNDLINANTGVFDPRHMFGVTNQDVFRWPSISQGTERQLLGHFITSILLPGIPLLLWGEEQAFYVLDNTASNYIFGRQAMSSATAWHDHGCYHLSSTQYFQMPLESARKGCEDPGVPLDHRDPSAPVRNIIHHMMQLREAFPVLNDGFFLQQLSNQTEQITYPGSSGVQTETGMWSVMRSGFSGVQDLGQDAYMWLVYSNLNRTRTYEFECSDNSTDLNTTALLSPFPGGTTVRNLFYPYDQHTLENSTQFLGVNGSTKPNGCLSSFAMDAYDFRAYVPLQQWVGPRPMITNFSPGHDARISSSADTDGTETVDIEIQFSTEMDCDSVTESVSFSSTTETSSSPNIDQASVSCKSVQASDSSAFIGAIQSHWSWSATLSGVANGIHSLTVSNASAADGQQSTESIDRFLLRIGQQNNPMVFPGSANYSTTLLSKSVNGDLKLKHSAAGADLYRYSTNFGSSFTDWTPYVGGQEVIQKQSWSGTKLQAWKGEHVRVEYFSRLAGSSDHVQQADVDSKKRRFPHLSLNGPYNQYGFDAGLNNGMSLSEDYTWTHPWMVEWSPHGVVAQINVWGINPDGQPDQTAVFGDADGDAILDRLPPSSLSSVVLNVTEPPPKPYLSWKFVVNDGSMRFQLQPIGSMWTQLILYILLWIVPVAMGAFAAWMYVQSFYKVKFNEVGAARAKSWLPAIFSRSFQKLDDEEYDEKPGFLSAFKHKSDKFLQTSDAIERSPSRRRTVLIATMEYDIEDWAIKIKIGGLGVMAQLMGKNLSHQDLIWVVPCVGGVDYPVDQPAEPMTVTIMNQVYDVQVQYHQLRNITYVLLDAPVFRQQTKAEPYPARMDDMTSAVYYSAWNQCIAQAITRFPIDLYHINDYHGTVAPLYLLPRTVPACLSLHNAEFQGLWPMRTKKERDEVSSVYNLPWPVVAEFVMFGEIFNLLHAGASYLRVFQQGFGAVGVSKKYGKRSFARYPILWGLKKVQALPNPDPSDTGEWDKKLPREEDIHVDEAFEKGRLEFRIQAQEWAGLEKNEKAELFVFVGRWSMQKGVDLIADVFPTLLAENPLVQLICIGPVIDLYGKFAALKLERLMEMYPGRVCSKPVFTALPPFIFTGAEFALIPSRDEPFGLVAVEFGRKGALGVGARVGGLGQMPGWWFTVESTTTAHLLKQFKEAIKEAMHSSFETRAMMRARSAKQRFPVAQWVEDLEILQSTSIRLHDKVESEQSHSSMPSYMQTPTPSGANTPIGGHSRNVSAAKFGLGISQPPPPVVPAIVQPPQGQAPAPTTTSGGIVRRASSRRGPGHVRAQNQHKQVAEQDPSAGSTSLPPIIDLDFEDPDSLHHNTGEEHEEFRSAYSDSDDDETHHTIALPPRSKKAHFRDSSTLGEGDSSWPLRSPTVGTLTQPATPDASSGLFPPPRIFLEDFVPSSPQRSNLSLDLVVGERTDFKLQKVDPFFTDSTGLFYHEFEERLKALNSKNSETSDYIIEEFLVKSEKDWFNTFRSAKLGRLQGKNGSSSNLNSAHPSFQQSRPASTLGSRRNSFEMHSSDEGSPENATDEFLLGADYKPPRGMQNWLQIRIGDWPLYAFILALGQIMAANSYQITLLTGENGQTASKLYVVASIYLTTSVLWWLLFRRFASVHILSLPFFFYGLALLLIGVAPFASPTGREWTQNVGTAFYALASSSGAFFFALNFGDEGGAQIKAWVFRACVIQGSQQIYVVALWWWGSAISRSTSKGNVINDGGFAGTWKVTAIMIPIALLLWCAGLALWTGLPSYYRQMPGTMPSFYKSVYKRKVITWFLITTIIQNFFLSAPYGRNWAFLFSSQHAESWQVFLLVLVFFIGVWAAFLAVFGHLSKSHSWILPLFAIGLGAPRWAQIWWGTSNIGLYLPWAGGYTASALASRALWLWLGVLDAVQGVGLGMILLGTLTRVHVAFAVTAMQIVGSITTIVARAVAPNKIGPGPISPDISGGVSTIWNGWFWAGLVLNLAICIGFFKFYRKEQLQKP</sequence>
<dbReference type="InterPro" id="IPR017853">
    <property type="entry name" value="GH"/>
</dbReference>
<feature type="transmembrane region" description="Helical" evidence="8">
    <location>
        <begin position="2373"/>
        <end position="2395"/>
    </location>
</feature>
<feature type="compositionally biased region" description="Polar residues" evidence="7">
    <location>
        <begin position="1952"/>
        <end position="1979"/>
    </location>
</feature>
<dbReference type="EMBL" id="JAWDJX010000039">
    <property type="protein sequence ID" value="KAK3049519.1"/>
    <property type="molecule type" value="Genomic_DNA"/>
</dbReference>
<feature type="transmembrane region" description="Helical" evidence="8">
    <location>
        <begin position="2236"/>
        <end position="2253"/>
    </location>
</feature>
<dbReference type="GO" id="GO:0070600">
    <property type="term" value="P:fungal-type cell wall (1-&gt;3)-alpha-glucan biosynthetic process"/>
    <property type="evidence" value="ECO:0007669"/>
    <property type="project" value="TreeGrafter"/>
</dbReference>
<dbReference type="Gene3D" id="3.40.50.2000">
    <property type="entry name" value="Glycogen Phosphorylase B"/>
    <property type="match status" value="2"/>
</dbReference>
<evidence type="ECO:0000256" key="9">
    <source>
        <dbReference type="SAM" id="SignalP"/>
    </source>
</evidence>
<dbReference type="Pfam" id="PF00128">
    <property type="entry name" value="Alpha-amylase"/>
    <property type="match status" value="1"/>
</dbReference>
<accession>A0AAJ0D9B5</accession>
<dbReference type="InterPro" id="IPR058659">
    <property type="entry name" value="Mok11-13/Ags1-like_CBM"/>
</dbReference>
<feature type="chain" id="PRO_5042487063" description="alpha-1,3-glucan synthase" evidence="9">
    <location>
        <begin position="22"/>
        <end position="2446"/>
    </location>
</feature>
<evidence type="ECO:0000313" key="11">
    <source>
        <dbReference type="EMBL" id="KAK3049519.1"/>
    </source>
</evidence>
<evidence type="ECO:0000256" key="8">
    <source>
        <dbReference type="SAM" id="Phobius"/>
    </source>
</evidence>
<protein>
    <recommendedName>
        <fullName evidence="2">alpha-1,3-glucan synthase</fullName>
        <ecNumber evidence="2">2.4.1.183</ecNumber>
    </recommendedName>
</protein>
<feature type="transmembrane region" description="Helical" evidence="8">
    <location>
        <begin position="2146"/>
        <end position="2166"/>
    </location>
</feature>
<dbReference type="InterPro" id="IPR013534">
    <property type="entry name" value="Starch_synth_cat_dom"/>
</dbReference>
<keyword evidence="12" id="KW-1185">Reference proteome</keyword>
<dbReference type="SUPFAM" id="SSF51445">
    <property type="entry name" value="(Trans)glycosidases"/>
    <property type="match status" value="1"/>
</dbReference>
<feature type="transmembrane region" description="Helical" evidence="8">
    <location>
        <begin position="1093"/>
        <end position="1115"/>
    </location>
</feature>
<keyword evidence="8" id="KW-0472">Membrane</keyword>
<feature type="transmembrane region" description="Helical" evidence="8">
    <location>
        <begin position="2085"/>
        <end position="2104"/>
    </location>
</feature>
<feature type="region of interest" description="Disordered" evidence="7">
    <location>
        <begin position="1952"/>
        <end position="1994"/>
    </location>
</feature>
<reference evidence="11" key="1">
    <citation type="submission" date="2023-04" db="EMBL/GenBank/DDBJ databases">
        <title>Black Yeasts Isolated from many extreme environments.</title>
        <authorList>
            <person name="Coleine C."/>
            <person name="Stajich J.E."/>
            <person name="Selbmann L."/>
        </authorList>
    </citation>
    <scope>NUCLEOTIDE SEQUENCE</scope>
    <source>
        <strain evidence="11">CCFEE 5312</strain>
    </source>
</reference>
<feature type="transmembrane region" description="Helical" evidence="8">
    <location>
        <begin position="2116"/>
        <end position="2134"/>
    </location>
</feature>
<dbReference type="InterPro" id="IPR058658">
    <property type="entry name" value="Mok11-13/Ags1-like_Ig_2"/>
</dbReference>
<dbReference type="Pfam" id="PF26122">
    <property type="entry name" value="CBM_Mok13"/>
    <property type="match status" value="1"/>
</dbReference>
<feature type="transmembrane region" description="Helical" evidence="8">
    <location>
        <begin position="2345"/>
        <end position="2366"/>
    </location>
</feature>
<organism evidence="11 12">
    <name type="scientific">Extremus antarcticus</name>
    <dbReference type="NCBI Taxonomy" id="702011"/>
    <lineage>
        <taxon>Eukaryota</taxon>
        <taxon>Fungi</taxon>
        <taxon>Dikarya</taxon>
        <taxon>Ascomycota</taxon>
        <taxon>Pezizomycotina</taxon>
        <taxon>Dothideomycetes</taxon>
        <taxon>Dothideomycetidae</taxon>
        <taxon>Mycosphaerellales</taxon>
        <taxon>Extremaceae</taxon>
        <taxon>Extremus</taxon>
    </lineage>
</organism>
<dbReference type="InterPro" id="IPR058656">
    <property type="entry name" value="Mok11-13/Ags1-like_GH"/>
</dbReference>
<evidence type="ECO:0000313" key="12">
    <source>
        <dbReference type="Proteomes" id="UP001271007"/>
    </source>
</evidence>
<dbReference type="InterPro" id="IPR058654">
    <property type="entry name" value="Mok11-14/Ags1-like_TM"/>
</dbReference>
<evidence type="ECO:0000256" key="2">
    <source>
        <dbReference type="ARBA" id="ARBA00012688"/>
    </source>
</evidence>
<dbReference type="Pfam" id="PF26127">
    <property type="entry name" value="12TM_Mok13"/>
    <property type="match status" value="1"/>
</dbReference>
<evidence type="ECO:0000256" key="6">
    <source>
        <dbReference type="ARBA" id="ARBA00048960"/>
    </source>
</evidence>
<evidence type="ECO:0000256" key="4">
    <source>
        <dbReference type="ARBA" id="ARBA00022679"/>
    </source>
</evidence>
<feature type="region of interest" description="Disordered" evidence="7">
    <location>
        <begin position="1714"/>
        <end position="1854"/>
    </location>
</feature>
<dbReference type="InterPro" id="IPR058657">
    <property type="entry name" value="Mok11-13/Ags1-like_Ig"/>
</dbReference>
<dbReference type="InterPro" id="IPR058655">
    <property type="entry name" value="Mok11-14/Ags1-like"/>
</dbReference>
<dbReference type="Pfam" id="PF26111">
    <property type="entry name" value="Ig_Mok13"/>
    <property type="match status" value="1"/>
</dbReference>
<dbReference type="PANTHER" id="PTHR47182">
    <property type="entry name" value="CELL WALL ALPHA-1,3-GLUCAN SYNTHASE AGS1-RELATED"/>
    <property type="match status" value="1"/>
</dbReference>
<dbReference type="SUPFAM" id="SSF53756">
    <property type="entry name" value="UDP-Glycosyltransferase/glycogen phosphorylase"/>
    <property type="match status" value="1"/>
</dbReference>
<gene>
    <name evidence="11" type="primary">ags1</name>
    <name evidence="11" type="ORF">LTR09_009186</name>
</gene>
<dbReference type="CDD" id="cd06174">
    <property type="entry name" value="MFS"/>
    <property type="match status" value="1"/>
</dbReference>
<feature type="region of interest" description="Disordered" evidence="7">
    <location>
        <begin position="1663"/>
        <end position="1689"/>
    </location>
</feature>
<keyword evidence="9" id="KW-0732">Signal</keyword>
<dbReference type="GO" id="GO:0047657">
    <property type="term" value="F:alpha-1,3-glucan synthase activity"/>
    <property type="evidence" value="ECO:0007669"/>
    <property type="project" value="UniProtKB-EC"/>
</dbReference>
<dbReference type="EC" id="2.4.1.183" evidence="2"/>
<feature type="signal peptide" evidence="9">
    <location>
        <begin position="1"/>
        <end position="21"/>
    </location>
</feature>
<feature type="transmembrane region" description="Helical" evidence="8">
    <location>
        <begin position="2302"/>
        <end position="2320"/>
    </location>
</feature>
<dbReference type="GO" id="GO:0009277">
    <property type="term" value="C:fungal-type cell wall"/>
    <property type="evidence" value="ECO:0007669"/>
    <property type="project" value="TreeGrafter"/>
</dbReference>
<dbReference type="Pfam" id="PF26114">
    <property type="entry name" value="Ig_2_Mok13"/>
    <property type="match status" value="1"/>
</dbReference>
<feature type="transmembrane region" description="Helical" evidence="8">
    <location>
        <begin position="2054"/>
        <end position="2073"/>
    </location>
</feature>
<dbReference type="InterPro" id="IPR006047">
    <property type="entry name" value="GH13_cat_dom"/>
</dbReference>
<dbReference type="InterPro" id="IPR001296">
    <property type="entry name" value="Glyco_trans_1"/>
</dbReference>
<dbReference type="FunFam" id="3.20.20.80:FF:000073">
    <property type="entry name" value="Alpha-1,3-glucan synthase Ags2"/>
    <property type="match status" value="1"/>
</dbReference>
<feature type="compositionally biased region" description="Low complexity" evidence="7">
    <location>
        <begin position="1714"/>
        <end position="1729"/>
    </location>
</feature>
<dbReference type="FunFam" id="3.40.50.2000:FF:000052">
    <property type="entry name" value="Alpha-1,3-glucan synthase Ags2"/>
    <property type="match status" value="1"/>
</dbReference>
<keyword evidence="8" id="KW-1133">Transmembrane helix</keyword>
<keyword evidence="8" id="KW-0812">Transmembrane</keyword>
<feature type="transmembrane region" description="Helical" evidence="8">
    <location>
        <begin position="2273"/>
        <end position="2295"/>
    </location>
</feature>
<keyword evidence="5" id="KW-0961">Cell wall biogenesis/degradation</keyword>
<keyword evidence="4 11" id="KW-0808">Transferase</keyword>
<name>A0AAJ0D9B5_9PEZI</name>
<dbReference type="Gene3D" id="3.20.20.80">
    <property type="entry name" value="Glycosidases"/>
    <property type="match status" value="1"/>
</dbReference>
<evidence type="ECO:0000256" key="5">
    <source>
        <dbReference type="ARBA" id="ARBA00023316"/>
    </source>
</evidence>
<feature type="transmembrane region" description="Helical" evidence="8">
    <location>
        <begin position="2022"/>
        <end position="2042"/>
    </location>
</feature>
<proteinExistence type="inferred from homology"/>
<dbReference type="Pfam" id="PF08323">
    <property type="entry name" value="Glyco_transf_5"/>
    <property type="match status" value="1"/>
</dbReference>
<keyword evidence="3 11" id="KW-0328">Glycosyltransferase</keyword>
<feature type="domain" description="Glycosyl hydrolase family 13 catalytic" evidence="10">
    <location>
        <begin position="65"/>
        <end position="538"/>
    </location>
</feature>
<evidence type="ECO:0000256" key="7">
    <source>
        <dbReference type="SAM" id="MobiDB-lite"/>
    </source>
</evidence>
<dbReference type="SMART" id="SM00642">
    <property type="entry name" value="Aamy"/>
    <property type="match status" value="1"/>
</dbReference>
<comment type="similarity">
    <text evidence="1">Belongs to the glycosyltransferase group 1 family.</text>
</comment>
<dbReference type="FunFam" id="3.40.50.2000:FF:000058">
    <property type="entry name" value="Alpha-1,3-glucan synthase Ags1"/>
    <property type="match status" value="1"/>
</dbReference>
<dbReference type="Pfam" id="PF26108">
    <property type="entry name" value="GH_Mok13"/>
    <property type="match status" value="1"/>
</dbReference>
<evidence type="ECO:0000259" key="10">
    <source>
        <dbReference type="SMART" id="SM00642"/>
    </source>
</evidence>
<comment type="catalytic activity">
    <reaction evidence="6">
        <text>[(1-&gt;3)-alpha-D-glucosyl](n) + UDP-alpha-D-glucose = [(1-&gt;3)-alpha-D-glucosyl](n+1) + UDP + H(+)</text>
        <dbReference type="Rhea" id="RHEA:19749"/>
        <dbReference type="Rhea" id="RHEA-COMP:11150"/>
        <dbReference type="Rhea" id="RHEA-COMP:11151"/>
        <dbReference type="ChEBI" id="CHEBI:15378"/>
        <dbReference type="ChEBI" id="CHEBI:28100"/>
        <dbReference type="ChEBI" id="CHEBI:58223"/>
        <dbReference type="ChEBI" id="CHEBI:58885"/>
        <dbReference type="EC" id="2.4.1.183"/>
    </reaction>
</comment>
<dbReference type="CDD" id="cd11323">
    <property type="entry name" value="AmyAc_AGS"/>
    <property type="match status" value="1"/>
</dbReference>
<feature type="transmembrane region" description="Helical" evidence="8">
    <location>
        <begin position="2415"/>
        <end position="2438"/>
    </location>
</feature>
<dbReference type="PANTHER" id="PTHR47182:SF2">
    <property type="entry name" value="CELL WALL ALPHA-1,3-GLUCAN SYNTHASE AGS1"/>
    <property type="match status" value="1"/>
</dbReference>
<feature type="compositionally biased region" description="Basic and acidic residues" evidence="7">
    <location>
        <begin position="1779"/>
        <end position="1793"/>
    </location>
</feature>